<evidence type="ECO:0008006" key="7">
    <source>
        <dbReference type="Google" id="ProtNLM"/>
    </source>
</evidence>
<organism evidence="5 6">
    <name type="scientific">Tetragenococcus solitarius</name>
    <dbReference type="NCBI Taxonomy" id="71453"/>
    <lineage>
        <taxon>Bacteria</taxon>
        <taxon>Bacillati</taxon>
        <taxon>Bacillota</taxon>
        <taxon>Bacilli</taxon>
        <taxon>Lactobacillales</taxon>
        <taxon>Enterococcaceae</taxon>
        <taxon>Tetragenococcus</taxon>
    </lineage>
</organism>
<gene>
    <name evidence="5" type="ORF">GCM10019998_14900</name>
</gene>
<feature type="chain" id="PRO_5047284021" description="Lysozyme" evidence="4">
    <location>
        <begin position="42"/>
        <end position="292"/>
    </location>
</feature>
<evidence type="ECO:0000256" key="1">
    <source>
        <dbReference type="ARBA" id="ARBA00010646"/>
    </source>
</evidence>
<name>A0ABN3YE38_9ENTE</name>
<evidence type="ECO:0000313" key="6">
    <source>
        <dbReference type="Proteomes" id="UP001501577"/>
    </source>
</evidence>
<dbReference type="Gene3D" id="3.20.20.80">
    <property type="entry name" value="Glycosidases"/>
    <property type="match status" value="1"/>
</dbReference>
<evidence type="ECO:0000313" key="5">
    <source>
        <dbReference type="EMBL" id="GAA3019583.1"/>
    </source>
</evidence>
<dbReference type="PROSITE" id="PS51904">
    <property type="entry name" value="GLYCOSYL_HYDROL_F25_2"/>
    <property type="match status" value="1"/>
</dbReference>
<dbReference type="Proteomes" id="UP001501577">
    <property type="component" value="Unassembled WGS sequence"/>
</dbReference>
<dbReference type="PANTHER" id="PTHR34135">
    <property type="entry name" value="LYSOZYME"/>
    <property type="match status" value="1"/>
</dbReference>
<evidence type="ECO:0000256" key="4">
    <source>
        <dbReference type="SAM" id="SignalP"/>
    </source>
</evidence>
<comment type="caution">
    <text evidence="5">The sequence shown here is derived from an EMBL/GenBank/DDBJ whole genome shotgun (WGS) entry which is preliminary data.</text>
</comment>
<keyword evidence="3" id="KW-0326">Glycosidase</keyword>
<evidence type="ECO:0000256" key="2">
    <source>
        <dbReference type="ARBA" id="ARBA00022801"/>
    </source>
</evidence>
<dbReference type="Pfam" id="PF01183">
    <property type="entry name" value="Glyco_hydro_25"/>
    <property type="match status" value="1"/>
</dbReference>
<proteinExistence type="inferred from homology"/>
<keyword evidence="2" id="KW-0378">Hydrolase</keyword>
<dbReference type="SMART" id="SM00641">
    <property type="entry name" value="Glyco_25"/>
    <property type="match status" value="1"/>
</dbReference>
<dbReference type="EMBL" id="BAAAXQ010000050">
    <property type="protein sequence ID" value="GAA3019583.1"/>
    <property type="molecule type" value="Genomic_DNA"/>
</dbReference>
<reference evidence="5 6" key="1">
    <citation type="journal article" date="2019" name="Int. J. Syst. Evol. Microbiol.">
        <title>The Global Catalogue of Microorganisms (GCM) 10K type strain sequencing project: providing services to taxonomists for standard genome sequencing and annotation.</title>
        <authorList>
            <consortium name="The Broad Institute Genomics Platform"/>
            <consortium name="The Broad Institute Genome Sequencing Center for Infectious Disease"/>
            <person name="Wu L."/>
            <person name="Ma J."/>
        </authorList>
    </citation>
    <scope>NUCLEOTIDE SEQUENCE [LARGE SCALE GENOMIC DNA]</scope>
    <source>
        <strain evidence="5 6">JCM 8736</strain>
    </source>
</reference>
<dbReference type="InterPro" id="IPR018077">
    <property type="entry name" value="Glyco_hydro_fam25_subgr"/>
</dbReference>
<protein>
    <recommendedName>
        <fullName evidence="7">Lysozyme</fullName>
    </recommendedName>
</protein>
<accession>A0ABN3YE38</accession>
<keyword evidence="4" id="KW-0732">Signal</keyword>
<dbReference type="InterPro" id="IPR017853">
    <property type="entry name" value="GH"/>
</dbReference>
<evidence type="ECO:0000256" key="3">
    <source>
        <dbReference type="ARBA" id="ARBA00023295"/>
    </source>
</evidence>
<sequence length="292" mass="32260">MLERMIFIYLNKSKKKNILIKASITACFIFSFLAVSNNGQAQEEATIKNTMSYTGEPAVSKFNQAAANTSTDVFNIGDATRPPQDAIDVSSYQGEMTQNDYKILADKGVQSVVVKTTQSANYTNPYALEQIEFAANAGLNVNLYHYANFATAKEAKAEANHLLSFLQKNKLNKKVKIFADMEDSSTENVNVAAYLNDFWKVLADKGYENHGVYTGAGYLYRSAVSNTVGAENTWMAQYPYEPSKDDLWQTDYGAWQFSPTATIAKGNYSGYLDVSSDYTGLFEGGAGTQPFK</sequence>
<keyword evidence="6" id="KW-1185">Reference proteome</keyword>
<feature type="signal peptide" evidence="4">
    <location>
        <begin position="1"/>
        <end position="41"/>
    </location>
</feature>
<comment type="similarity">
    <text evidence="1">Belongs to the glycosyl hydrolase 25 family.</text>
</comment>
<dbReference type="SUPFAM" id="SSF51445">
    <property type="entry name" value="(Trans)glycosidases"/>
    <property type="match status" value="1"/>
</dbReference>
<dbReference type="InterPro" id="IPR002053">
    <property type="entry name" value="Glyco_hydro_25"/>
</dbReference>
<dbReference type="PANTHER" id="PTHR34135:SF2">
    <property type="entry name" value="LYSOZYME"/>
    <property type="match status" value="1"/>
</dbReference>